<dbReference type="EMBL" id="CYZN01000003">
    <property type="protein sequence ID" value="CUN56210.1"/>
    <property type="molecule type" value="Genomic_DNA"/>
</dbReference>
<dbReference type="GO" id="GO:0015649">
    <property type="term" value="F:2-keto-3-deoxygluconate:proton symporter activity"/>
    <property type="evidence" value="ECO:0007669"/>
    <property type="project" value="InterPro"/>
</dbReference>
<feature type="transmembrane region" description="Helical" evidence="9">
    <location>
        <begin position="99"/>
        <end position="122"/>
    </location>
</feature>
<dbReference type="Pfam" id="PF03812">
    <property type="entry name" value="KdgT"/>
    <property type="match status" value="1"/>
</dbReference>
<evidence type="ECO:0000256" key="9">
    <source>
        <dbReference type="SAM" id="Phobius"/>
    </source>
</evidence>
<evidence type="ECO:0000256" key="3">
    <source>
        <dbReference type="ARBA" id="ARBA00022475"/>
    </source>
</evidence>
<evidence type="ECO:0000256" key="6">
    <source>
        <dbReference type="ARBA" id="ARBA00022847"/>
    </source>
</evidence>
<keyword evidence="5 9" id="KW-0812">Transmembrane</keyword>
<dbReference type="Proteomes" id="UP000095431">
    <property type="component" value="Unassembled WGS sequence"/>
</dbReference>
<evidence type="ECO:0000313" key="11">
    <source>
        <dbReference type="Proteomes" id="UP000095431"/>
    </source>
</evidence>
<dbReference type="RefSeq" id="WP_055199646.1">
    <property type="nucleotide sequence ID" value="NZ_BTHH01000002.1"/>
</dbReference>
<feature type="transmembrane region" description="Helical" evidence="9">
    <location>
        <begin position="40"/>
        <end position="62"/>
    </location>
</feature>
<name>A0A173XY63_9FIRM</name>
<keyword evidence="6" id="KW-0769">Symport</keyword>
<keyword evidence="3" id="KW-1003">Cell membrane</keyword>
<proteinExistence type="inferred from homology"/>
<feature type="transmembrane region" description="Helical" evidence="9">
    <location>
        <begin position="134"/>
        <end position="155"/>
    </location>
</feature>
<keyword evidence="8 9" id="KW-0472">Membrane</keyword>
<feature type="transmembrane region" description="Helical" evidence="9">
    <location>
        <begin position="251"/>
        <end position="271"/>
    </location>
</feature>
<evidence type="ECO:0000256" key="8">
    <source>
        <dbReference type="ARBA" id="ARBA00023136"/>
    </source>
</evidence>
<dbReference type="AlphaFoldDB" id="A0A173XY63"/>
<dbReference type="InterPro" id="IPR004684">
    <property type="entry name" value="2keto-3dGluconate_permease"/>
</dbReference>
<evidence type="ECO:0000256" key="5">
    <source>
        <dbReference type="ARBA" id="ARBA00022692"/>
    </source>
</evidence>
<organism evidence="10 11">
    <name type="scientific">Blautia wexlerae</name>
    <dbReference type="NCBI Taxonomy" id="418240"/>
    <lineage>
        <taxon>Bacteria</taxon>
        <taxon>Bacillati</taxon>
        <taxon>Bacillota</taxon>
        <taxon>Clostridia</taxon>
        <taxon>Lachnospirales</taxon>
        <taxon>Lachnospiraceae</taxon>
        <taxon>Blautia</taxon>
    </lineage>
</organism>
<evidence type="ECO:0000256" key="2">
    <source>
        <dbReference type="ARBA" id="ARBA00022448"/>
    </source>
</evidence>
<keyword evidence="7 9" id="KW-1133">Transmembrane helix</keyword>
<reference evidence="10 11" key="1">
    <citation type="submission" date="2015-09" db="EMBL/GenBank/DDBJ databases">
        <authorList>
            <consortium name="Pathogen Informatics"/>
        </authorList>
    </citation>
    <scope>NUCLEOTIDE SEQUENCE [LARGE SCALE GENOMIC DNA]</scope>
    <source>
        <strain evidence="10 11">2789STDY5834863</strain>
    </source>
</reference>
<dbReference type="GO" id="GO:0016020">
    <property type="term" value="C:membrane"/>
    <property type="evidence" value="ECO:0007669"/>
    <property type="project" value="InterPro"/>
</dbReference>
<evidence type="ECO:0000256" key="7">
    <source>
        <dbReference type="ARBA" id="ARBA00022989"/>
    </source>
</evidence>
<evidence type="ECO:0000256" key="1">
    <source>
        <dbReference type="ARBA" id="ARBA00006430"/>
    </source>
</evidence>
<protein>
    <submittedName>
        <fullName evidence="10">2-keto-3-deoxygluconate permease</fullName>
    </submittedName>
</protein>
<keyword evidence="4" id="KW-0762">Sugar transport</keyword>
<evidence type="ECO:0000313" key="10">
    <source>
        <dbReference type="EMBL" id="CUN56210.1"/>
    </source>
</evidence>
<gene>
    <name evidence="10" type="primary">kdgT</name>
    <name evidence="10" type="ORF">ERS852478_00463</name>
</gene>
<keyword evidence="2" id="KW-0813">Transport</keyword>
<comment type="similarity">
    <text evidence="1">Belongs to the KdgT transporter family.</text>
</comment>
<feature type="transmembrane region" description="Helical" evidence="9">
    <location>
        <begin position="221"/>
        <end position="239"/>
    </location>
</feature>
<feature type="transmembrane region" description="Helical" evidence="9">
    <location>
        <begin position="189"/>
        <end position="209"/>
    </location>
</feature>
<feature type="transmembrane region" description="Helical" evidence="9">
    <location>
        <begin position="12"/>
        <end position="28"/>
    </location>
</feature>
<evidence type="ECO:0000256" key="4">
    <source>
        <dbReference type="ARBA" id="ARBA00022597"/>
    </source>
</evidence>
<feature type="transmembrane region" description="Helical" evidence="9">
    <location>
        <begin position="161"/>
        <end position="182"/>
    </location>
</feature>
<sequence length="316" mass="32596">MIMKFLQKVPAGLMLVPLLIGAVIHTLFPQALEIGGLTTAAFSNAGAATCMGLQLFCLGTTLQLKDMPAVLKRGGTLLLSKFLIGAILGIVVGKVFGQVGFWGLTALSIVAGVTNSNGSLYLSLVKTYGDEADAATVALLALNDGPFFTLLALGASGMASIPMMSLVAVIVPMVLGMIIGNVDKSMMEFFAPMADILIPFVGLTLGAGINLKDVVKGGPQGILLGLITVFVGGFFTLLFDRLICKQPGYAAFAVASTAGNSVAVPAAVVLIDKTWAPYQAVATTQLAASVVVTAILVPIVTSIWAKKYGCPQLSSK</sequence>
<accession>A0A173XY63</accession>
<feature type="transmembrane region" description="Helical" evidence="9">
    <location>
        <begin position="74"/>
        <end position="93"/>
    </location>
</feature>
<feature type="transmembrane region" description="Helical" evidence="9">
    <location>
        <begin position="286"/>
        <end position="305"/>
    </location>
</feature>